<dbReference type="Proteomes" id="UP001432180">
    <property type="component" value="Chromosome"/>
</dbReference>
<gene>
    <name evidence="5 9" type="primary">rimM</name>
    <name evidence="9" type="ORF">Thiowin_04756</name>
</gene>
<evidence type="ECO:0000256" key="5">
    <source>
        <dbReference type="HAMAP-Rule" id="MF_00014"/>
    </source>
</evidence>
<dbReference type="EMBL" id="CP121472">
    <property type="protein sequence ID" value="WPL19619.1"/>
    <property type="molecule type" value="Genomic_DNA"/>
</dbReference>
<evidence type="ECO:0000256" key="3">
    <source>
        <dbReference type="ARBA" id="ARBA00022552"/>
    </source>
</evidence>
<dbReference type="PANTHER" id="PTHR33692:SF1">
    <property type="entry name" value="RIBOSOME MATURATION FACTOR RIMM"/>
    <property type="match status" value="1"/>
</dbReference>
<comment type="subunit">
    <text evidence="5">Binds ribosomal protein uS19.</text>
</comment>
<dbReference type="Pfam" id="PF24986">
    <property type="entry name" value="PRC_RimM"/>
    <property type="match status" value="1"/>
</dbReference>
<dbReference type="Gene3D" id="2.40.30.60">
    <property type="entry name" value="RimM"/>
    <property type="match status" value="1"/>
</dbReference>
<dbReference type="InterPro" id="IPR009000">
    <property type="entry name" value="Transl_B-barrel_sf"/>
</dbReference>
<comment type="function">
    <text evidence="5">An accessory protein needed during the final step in the assembly of 30S ribosomal subunit, possibly for assembly of the head region. Essential for efficient processing of 16S rRNA. May be needed both before and after RbfA during the maturation of 16S rRNA. It has affinity for free ribosomal 30S subunits but not for 70S ribosomes.</text>
</comment>
<evidence type="ECO:0000256" key="1">
    <source>
        <dbReference type="ARBA" id="ARBA00022490"/>
    </source>
</evidence>
<accession>A0ABZ0SH53</accession>
<dbReference type="InterPro" id="IPR002676">
    <property type="entry name" value="RimM_N"/>
</dbReference>
<dbReference type="SUPFAM" id="SSF50346">
    <property type="entry name" value="PRC-barrel domain"/>
    <property type="match status" value="1"/>
</dbReference>
<keyword evidence="1 5" id="KW-0963">Cytoplasm</keyword>
<comment type="similarity">
    <text evidence="5">Belongs to the RimM family.</text>
</comment>
<evidence type="ECO:0000259" key="7">
    <source>
        <dbReference type="Pfam" id="PF01782"/>
    </source>
</evidence>
<dbReference type="PANTHER" id="PTHR33692">
    <property type="entry name" value="RIBOSOME MATURATION FACTOR RIMM"/>
    <property type="match status" value="1"/>
</dbReference>
<comment type="subcellular location">
    <subcellularLocation>
        <location evidence="5">Cytoplasm</location>
    </subcellularLocation>
</comment>
<feature type="domain" description="Ribosome maturation factor RimM PRC barrel" evidence="8">
    <location>
        <begin position="142"/>
        <end position="205"/>
    </location>
</feature>
<dbReference type="NCBIfam" id="TIGR02273">
    <property type="entry name" value="16S_RimM"/>
    <property type="match status" value="1"/>
</dbReference>
<evidence type="ECO:0000259" key="8">
    <source>
        <dbReference type="Pfam" id="PF24986"/>
    </source>
</evidence>
<organism evidence="9 10">
    <name type="scientific">Thiorhodovibrio winogradskyi</name>
    <dbReference type="NCBI Taxonomy" id="77007"/>
    <lineage>
        <taxon>Bacteria</taxon>
        <taxon>Pseudomonadati</taxon>
        <taxon>Pseudomonadota</taxon>
        <taxon>Gammaproteobacteria</taxon>
        <taxon>Chromatiales</taxon>
        <taxon>Chromatiaceae</taxon>
        <taxon>Thiorhodovibrio</taxon>
    </lineage>
</organism>
<feature type="domain" description="RimM N-terminal" evidence="7">
    <location>
        <begin position="16"/>
        <end position="50"/>
    </location>
</feature>
<dbReference type="HAMAP" id="MF_00014">
    <property type="entry name" value="Ribosome_mat_RimM"/>
    <property type="match status" value="1"/>
</dbReference>
<feature type="compositionally biased region" description="Gly residues" evidence="6">
    <location>
        <begin position="61"/>
        <end position="79"/>
    </location>
</feature>
<evidence type="ECO:0000256" key="2">
    <source>
        <dbReference type="ARBA" id="ARBA00022517"/>
    </source>
</evidence>
<sequence length="209" mass="22601">MIPGSGSQVLDRRVVLGRIVGVFGVRGWVKVLSETDPLENILQYSPWLLSGAPGVEIGGVGGREVHGTGTGSPGSGNTGIGSPDAESLLSGWRVMQSQRHRKGLIVRLQDCDDRDRAQALVGAEIAVRRSQLPPPAADEFYWADLEGLKVETLAGVQLGVVDHLLSTGANDVLVVCGERERLIPFVWDSVIRELDFEHARVSVDWDPNF</sequence>
<feature type="region of interest" description="Disordered" evidence="6">
    <location>
        <begin position="61"/>
        <end position="82"/>
    </location>
</feature>
<feature type="domain" description="RimM N-terminal" evidence="7">
    <location>
        <begin position="94"/>
        <end position="131"/>
    </location>
</feature>
<protein>
    <recommendedName>
        <fullName evidence="5">Ribosome maturation factor RimM</fullName>
    </recommendedName>
</protein>
<dbReference type="Pfam" id="PF01782">
    <property type="entry name" value="RimM"/>
    <property type="match status" value="2"/>
</dbReference>
<keyword evidence="4 5" id="KW-0143">Chaperone</keyword>
<dbReference type="Gene3D" id="2.30.30.240">
    <property type="entry name" value="PRC-barrel domain"/>
    <property type="match status" value="1"/>
</dbReference>
<keyword evidence="3 5" id="KW-0698">rRNA processing</keyword>
<dbReference type="InterPro" id="IPR011961">
    <property type="entry name" value="RimM"/>
</dbReference>
<dbReference type="SUPFAM" id="SSF50447">
    <property type="entry name" value="Translation proteins"/>
    <property type="match status" value="2"/>
</dbReference>
<dbReference type="RefSeq" id="WP_408034130.1">
    <property type="nucleotide sequence ID" value="NZ_CP121472.1"/>
</dbReference>
<evidence type="ECO:0000313" key="10">
    <source>
        <dbReference type="Proteomes" id="UP001432180"/>
    </source>
</evidence>
<keyword evidence="2 5" id="KW-0690">Ribosome biogenesis</keyword>
<comment type="domain">
    <text evidence="5">The PRC barrel domain binds ribosomal protein uS19.</text>
</comment>
<evidence type="ECO:0000313" key="9">
    <source>
        <dbReference type="EMBL" id="WPL19619.1"/>
    </source>
</evidence>
<dbReference type="InterPro" id="IPR011033">
    <property type="entry name" value="PRC_barrel-like_sf"/>
</dbReference>
<evidence type="ECO:0000256" key="6">
    <source>
        <dbReference type="SAM" id="MobiDB-lite"/>
    </source>
</evidence>
<name>A0ABZ0SH53_9GAMM</name>
<dbReference type="InterPro" id="IPR056792">
    <property type="entry name" value="PRC_RimM"/>
</dbReference>
<reference evidence="9 10" key="1">
    <citation type="journal article" date="2023" name="Microorganisms">
        <title>Thiorhodovibrio frisius and Trv. litoralis spp. nov., Two Novel Members from a Clade of Fastidious Purple Sulfur Bacteria That Exhibit Unique Red-Shifted Light-Harvesting Capabilities.</title>
        <authorList>
            <person name="Methner A."/>
            <person name="Kuzyk S.B."/>
            <person name="Petersen J."/>
            <person name="Bauer S."/>
            <person name="Brinkmann H."/>
            <person name="Sichau K."/>
            <person name="Wanner G."/>
            <person name="Wolf J."/>
            <person name="Neumann-Schaal M."/>
            <person name="Henke P."/>
            <person name="Tank M."/>
            <person name="Sproer C."/>
            <person name="Bunk B."/>
            <person name="Overmann J."/>
        </authorList>
    </citation>
    <scope>NUCLEOTIDE SEQUENCE [LARGE SCALE GENOMIC DNA]</scope>
    <source>
        <strain evidence="9 10">DSM 6702</strain>
    </source>
</reference>
<evidence type="ECO:0000256" key="4">
    <source>
        <dbReference type="ARBA" id="ARBA00023186"/>
    </source>
</evidence>
<proteinExistence type="inferred from homology"/>
<dbReference type="InterPro" id="IPR036976">
    <property type="entry name" value="RimM_N_sf"/>
</dbReference>
<keyword evidence="10" id="KW-1185">Reference proteome</keyword>